<accession>A0AAV2ABA1</accession>
<evidence type="ECO:0000256" key="3">
    <source>
        <dbReference type="ARBA" id="ARBA00022989"/>
    </source>
</evidence>
<evidence type="ECO:0000256" key="5">
    <source>
        <dbReference type="SAM" id="Phobius"/>
    </source>
</evidence>
<dbReference type="GO" id="GO:0016020">
    <property type="term" value="C:membrane"/>
    <property type="evidence" value="ECO:0007669"/>
    <property type="project" value="UniProtKB-SubCell"/>
</dbReference>
<dbReference type="InterPro" id="IPR036259">
    <property type="entry name" value="MFS_trans_sf"/>
</dbReference>
<comment type="caution">
    <text evidence="6">The sequence shown here is derived from an EMBL/GenBank/DDBJ whole genome shotgun (WGS) entry which is preliminary data.</text>
</comment>
<evidence type="ECO:0000313" key="7">
    <source>
        <dbReference type="Proteomes" id="UP001497382"/>
    </source>
</evidence>
<keyword evidence="4 5" id="KW-0472">Membrane</keyword>
<evidence type="ECO:0000256" key="4">
    <source>
        <dbReference type="ARBA" id="ARBA00023136"/>
    </source>
</evidence>
<feature type="non-terminal residue" evidence="6">
    <location>
        <position position="70"/>
    </location>
</feature>
<evidence type="ECO:0000256" key="2">
    <source>
        <dbReference type="ARBA" id="ARBA00022692"/>
    </source>
</evidence>
<keyword evidence="3 5" id="KW-1133">Transmembrane helix</keyword>
<sequence length="70" mass="8348">WSSVFYLQGTISIVWFLFWSILIFESPENHKFLSESEVTQLRKSQDREVKVPLHIYKVPWKTVMTSSKTL</sequence>
<dbReference type="PANTHER" id="PTHR11662">
    <property type="entry name" value="SOLUTE CARRIER FAMILY 17"/>
    <property type="match status" value="1"/>
</dbReference>
<dbReference type="AlphaFoldDB" id="A0AAV2ABA1"/>
<dbReference type="PANTHER" id="PTHR11662:SF399">
    <property type="entry name" value="FI19708P1-RELATED"/>
    <property type="match status" value="1"/>
</dbReference>
<dbReference type="InterPro" id="IPR050382">
    <property type="entry name" value="MFS_Na/Anion_cotransporter"/>
</dbReference>
<dbReference type="SUPFAM" id="SSF103473">
    <property type="entry name" value="MFS general substrate transporter"/>
    <property type="match status" value="1"/>
</dbReference>
<evidence type="ECO:0000256" key="1">
    <source>
        <dbReference type="ARBA" id="ARBA00004141"/>
    </source>
</evidence>
<feature type="transmembrane region" description="Helical" evidence="5">
    <location>
        <begin position="6"/>
        <end position="24"/>
    </location>
</feature>
<comment type="subcellular location">
    <subcellularLocation>
        <location evidence="1">Membrane</location>
        <topology evidence="1">Multi-pass membrane protein</topology>
    </subcellularLocation>
</comment>
<name>A0AAV2ABA1_9ARAC</name>
<gene>
    <name evidence="6" type="ORF">LARSCL_LOCUS11476</name>
</gene>
<keyword evidence="2 5" id="KW-0812">Transmembrane</keyword>
<reference evidence="6 7" key="1">
    <citation type="submission" date="2024-04" db="EMBL/GenBank/DDBJ databases">
        <authorList>
            <person name="Rising A."/>
            <person name="Reimegard J."/>
            <person name="Sonavane S."/>
            <person name="Akerstrom W."/>
            <person name="Nylinder S."/>
            <person name="Hedman E."/>
            <person name="Kallberg Y."/>
        </authorList>
    </citation>
    <scope>NUCLEOTIDE SEQUENCE [LARGE SCALE GENOMIC DNA]</scope>
</reference>
<feature type="non-terminal residue" evidence="6">
    <location>
        <position position="1"/>
    </location>
</feature>
<dbReference type="Proteomes" id="UP001497382">
    <property type="component" value="Unassembled WGS sequence"/>
</dbReference>
<proteinExistence type="predicted"/>
<dbReference type="EMBL" id="CAXIEN010000141">
    <property type="protein sequence ID" value="CAL1281261.1"/>
    <property type="molecule type" value="Genomic_DNA"/>
</dbReference>
<organism evidence="6 7">
    <name type="scientific">Larinioides sclopetarius</name>
    <dbReference type="NCBI Taxonomy" id="280406"/>
    <lineage>
        <taxon>Eukaryota</taxon>
        <taxon>Metazoa</taxon>
        <taxon>Ecdysozoa</taxon>
        <taxon>Arthropoda</taxon>
        <taxon>Chelicerata</taxon>
        <taxon>Arachnida</taxon>
        <taxon>Araneae</taxon>
        <taxon>Araneomorphae</taxon>
        <taxon>Entelegynae</taxon>
        <taxon>Araneoidea</taxon>
        <taxon>Araneidae</taxon>
        <taxon>Larinioides</taxon>
    </lineage>
</organism>
<protein>
    <submittedName>
        <fullName evidence="6">Uncharacterized protein</fullName>
    </submittedName>
</protein>
<keyword evidence="7" id="KW-1185">Reference proteome</keyword>
<evidence type="ECO:0000313" key="6">
    <source>
        <dbReference type="EMBL" id="CAL1281261.1"/>
    </source>
</evidence>